<dbReference type="InterPro" id="IPR006076">
    <property type="entry name" value="FAD-dep_OxRdtase"/>
</dbReference>
<dbReference type="OrthoDB" id="9801699at2"/>
<protein>
    <submittedName>
        <fullName evidence="7">FAD-dependent oxidoreductase</fullName>
    </submittedName>
</protein>
<evidence type="ECO:0000256" key="2">
    <source>
        <dbReference type="ARBA" id="ARBA00022630"/>
    </source>
</evidence>
<dbReference type="Gene3D" id="3.50.50.60">
    <property type="entry name" value="FAD/NAD(P)-binding domain"/>
    <property type="match status" value="1"/>
</dbReference>
<dbReference type="GO" id="GO:0005737">
    <property type="term" value="C:cytoplasm"/>
    <property type="evidence" value="ECO:0007669"/>
    <property type="project" value="TreeGrafter"/>
</dbReference>
<proteinExistence type="inferred from homology"/>
<evidence type="ECO:0000256" key="3">
    <source>
        <dbReference type="ARBA" id="ARBA00022827"/>
    </source>
</evidence>
<comment type="caution">
    <text evidence="7">The sequence shown here is derived from an EMBL/GenBank/DDBJ whole genome shotgun (WGS) entry which is preliminary data.</text>
</comment>
<evidence type="ECO:0000259" key="6">
    <source>
        <dbReference type="Pfam" id="PF01266"/>
    </source>
</evidence>
<dbReference type="Proteomes" id="UP000321899">
    <property type="component" value="Unassembled WGS sequence"/>
</dbReference>
<comment type="similarity">
    <text evidence="5">Belongs to the L2HGDH family.</text>
</comment>
<keyword evidence="2" id="KW-0285">Flavoprotein</keyword>
<dbReference type="Pfam" id="PF01266">
    <property type="entry name" value="DAO"/>
    <property type="match status" value="1"/>
</dbReference>
<evidence type="ECO:0000256" key="5">
    <source>
        <dbReference type="ARBA" id="ARBA00037941"/>
    </source>
</evidence>
<comment type="cofactor">
    <cofactor evidence="1">
        <name>FAD</name>
        <dbReference type="ChEBI" id="CHEBI:57692"/>
    </cofactor>
</comment>
<organism evidence="7 8">
    <name type="scientific">Desulfobotulus mexicanus</name>
    <dbReference type="NCBI Taxonomy" id="2586642"/>
    <lineage>
        <taxon>Bacteria</taxon>
        <taxon>Pseudomonadati</taxon>
        <taxon>Thermodesulfobacteriota</taxon>
        <taxon>Desulfobacteria</taxon>
        <taxon>Desulfobacterales</taxon>
        <taxon>Desulfobacteraceae</taxon>
        <taxon>Desulfobotulus</taxon>
    </lineage>
</organism>
<evidence type="ECO:0000256" key="1">
    <source>
        <dbReference type="ARBA" id="ARBA00001974"/>
    </source>
</evidence>
<sequence>MTTGLYDVLIIGGGISGSSLLYELARYTDLKNIALVEKYSDLSQVNSAASNNSQTLHCGDIETNYSLEKAIKVNKAAHMLIHYAKAQKNINSLMAKYPKMVLGVGPDECALLRKRFEIFSPHFPDMRLWEADDIARIEPALVKDRKEEIVAIGVENQYTAVDYYTMAHSFVDNAKKEAGKNVEVRLSEEVLSIQKKDNIFKVKTSRGILEAKFIVVSAGGHSLLFAQNMGYGHEFSCLPVGGSYYFIPEYLNGKVYTVQNDKLPFAAIHGDPDFTAKGMTRIGPTALLLPMLERYNPKTIFDFFKVLRLDIAVIKVMLSLYSVKDIRNYILKNFLFEIPYINRRLFLKDVKKIIPSVRLEDLTFAKGFGGLRPQLIDKKNKELLLGEAKIDTGEGITFNMTPSPGGTVCLDNAHKDLKIIVNYLGCSFDEKRFNQELLNQD</sequence>
<dbReference type="RefSeq" id="WP_139446932.1">
    <property type="nucleotide sequence ID" value="NZ_VDMB01000004.1"/>
</dbReference>
<dbReference type="PANTHER" id="PTHR43104">
    <property type="entry name" value="L-2-HYDROXYGLUTARATE DEHYDROGENASE, MITOCHONDRIAL"/>
    <property type="match status" value="1"/>
</dbReference>
<dbReference type="InterPro" id="IPR036188">
    <property type="entry name" value="FAD/NAD-bd_sf"/>
</dbReference>
<dbReference type="AlphaFoldDB" id="A0A5Q4VGF1"/>
<evidence type="ECO:0000313" key="7">
    <source>
        <dbReference type="EMBL" id="TYT75437.1"/>
    </source>
</evidence>
<dbReference type="GO" id="GO:0047545">
    <property type="term" value="F:(S)-2-hydroxyglutarate dehydrogenase activity"/>
    <property type="evidence" value="ECO:0007669"/>
    <property type="project" value="TreeGrafter"/>
</dbReference>
<gene>
    <name evidence="7" type="ORF">FIM25_04980</name>
</gene>
<name>A0A5Q4VGF1_9BACT</name>
<feature type="domain" description="FAD dependent oxidoreductase" evidence="6">
    <location>
        <begin position="7"/>
        <end position="378"/>
    </location>
</feature>
<dbReference type="PANTHER" id="PTHR43104:SF2">
    <property type="entry name" value="L-2-HYDROXYGLUTARATE DEHYDROGENASE, MITOCHONDRIAL"/>
    <property type="match status" value="1"/>
</dbReference>
<dbReference type="EMBL" id="VDMB01000004">
    <property type="protein sequence ID" value="TYT75437.1"/>
    <property type="molecule type" value="Genomic_DNA"/>
</dbReference>
<keyword evidence="4" id="KW-0560">Oxidoreductase</keyword>
<dbReference type="Gene3D" id="3.30.9.10">
    <property type="entry name" value="D-Amino Acid Oxidase, subunit A, domain 2"/>
    <property type="match status" value="1"/>
</dbReference>
<dbReference type="SUPFAM" id="SSF51905">
    <property type="entry name" value="FAD/NAD(P)-binding domain"/>
    <property type="match status" value="1"/>
</dbReference>
<evidence type="ECO:0000256" key="4">
    <source>
        <dbReference type="ARBA" id="ARBA00023002"/>
    </source>
</evidence>
<evidence type="ECO:0000313" key="8">
    <source>
        <dbReference type="Proteomes" id="UP000321899"/>
    </source>
</evidence>
<accession>A0A5Q4VGF1</accession>
<reference evidence="7 8" key="1">
    <citation type="submission" date="2019-06" db="EMBL/GenBank/DDBJ databases">
        <title>Desulfobotulus mexicanus sp. nov., a novel sulfate-reducing bacterium isolated from the sediment of an alkaline crater lake in Mexico.</title>
        <authorList>
            <person name="Hirschler-Rea A."/>
        </authorList>
    </citation>
    <scope>NUCLEOTIDE SEQUENCE [LARGE SCALE GENOMIC DNA]</scope>
    <source>
        <strain evidence="7 8">PAR22N</strain>
    </source>
</reference>
<keyword evidence="8" id="KW-1185">Reference proteome</keyword>
<keyword evidence="3" id="KW-0274">FAD</keyword>